<dbReference type="GO" id="GO:0055085">
    <property type="term" value="P:transmembrane transport"/>
    <property type="evidence" value="ECO:0007669"/>
    <property type="project" value="InterPro"/>
</dbReference>
<dbReference type="PANTHER" id="PTHR30386:SF26">
    <property type="entry name" value="TRANSPORT PROTEIN COMB"/>
    <property type="match status" value="1"/>
</dbReference>
<dbReference type="SUPFAM" id="SSF111369">
    <property type="entry name" value="HlyD-like secretion proteins"/>
    <property type="match status" value="2"/>
</dbReference>
<organism evidence="8 9">
    <name type="scientific">Occallatibacter riparius</name>
    <dbReference type="NCBI Taxonomy" id="1002689"/>
    <lineage>
        <taxon>Bacteria</taxon>
        <taxon>Pseudomonadati</taxon>
        <taxon>Acidobacteriota</taxon>
        <taxon>Terriglobia</taxon>
        <taxon>Terriglobales</taxon>
        <taxon>Acidobacteriaceae</taxon>
        <taxon>Occallatibacter</taxon>
    </lineage>
</organism>
<feature type="coiled-coil region" evidence="5">
    <location>
        <begin position="228"/>
        <end position="272"/>
    </location>
</feature>
<dbReference type="AlphaFoldDB" id="A0A9J7BV86"/>
<dbReference type="Gene3D" id="2.40.30.170">
    <property type="match status" value="1"/>
</dbReference>
<dbReference type="Pfam" id="PF25917">
    <property type="entry name" value="BSH_RND"/>
    <property type="match status" value="1"/>
</dbReference>
<evidence type="ECO:0000256" key="6">
    <source>
        <dbReference type="SAM" id="Phobius"/>
    </source>
</evidence>
<dbReference type="Gene3D" id="1.10.287.470">
    <property type="entry name" value="Helix hairpin bin"/>
    <property type="match status" value="1"/>
</dbReference>
<accession>A0A9J7BV86</accession>
<feature type="transmembrane region" description="Helical" evidence="6">
    <location>
        <begin position="32"/>
        <end position="51"/>
    </location>
</feature>
<keyword evidence="2 6" id="KW-0812">Transmembrane</keyword>
<name>A0A9J7BV86_9BACT</name>
<dbReference type="KEGG" id="orp:MOP44_12760"/>
<proteinExistence type="predicted"/>
<evidence type="ECO:0000313" key="9">
    <source>
        <dbReference type="Proteomes" id="UP001059380"/>
    </source>
</evidence>
<dbReference type="GO" id="GO:0016020">
    <property type="term" value="C:membrane"/>
    <property type="evidence" value="ECO:0007669"/>
    <property type="project" value="UniProtKB-SubCell"/>
</dbReference>
<gene>
    <name evidence="8" type="ORF">MOP44_12760</name>
</gene>
<dbReference type="PANTHER" id="PTHR30386">
    <property type="entry name" value="MEMBRANE FUSION SUBUNIT OF EMRAB-TOLC MULTIDRUG EFFLUX PUMP"/>
    <property type="match status" value="1"/>
</dbReference>
<keyword evidence="9" id="KW-1185">Reference proteome</keyword>
<evidence type="ECO:0000256" key="5">
    <source>
        <dbReference type="SAM" id="Coils"/>
    </source>
</evidence>
<keyword evidence="4 6" id="KW-0472">Membrane</keyword>
<comment type="subcellular location">
    <subcellularLocation>
        <location evidence="1">Membrane</location>
        <topology evidence="1">Single-pass membrane protein</topology>
    </subcellularLocation>
</comment>
<protein>
    <submittedName>
        <fullName evidence="8">HlyD family secretion protein</fullName>
    </submittedName>
</protein>
<dbReference type="Gene3D" id="2.40.50.100">
    <property type="match status" value="1"/>
</dbReference>
<evidence type="ECO:0000259" key="7">
    <source>
        <dbReference type="Pfam" id="PF25917"/>
    </source>
</evidence>
<feature type="domain" description="Multidrug resistance protein MdtA-like barrel-sandwich hybrid" evidence="7">
    <location>
        <begin position="68"/>
        <end position="314"/>
    </location>
</feature>
<reference evidence="8" key="1">
    <citation type="submission" date="2021-04" db="EMBL/GenBank/DDBJ databases">
        <title>Phylogenetic analysis of Acidobacteriaceae.</title>
        <authorList>
            <person name="Qiu L."/>
            <person name="Zhang Q."/>
        </authorList>
    </citation>
    <scope>NUCLEOTIDE SEQUENCE</scope>
    <source>
        <strain evidence="8">DSM 25168</strain>
    </source>
</reference>
<dbReference type="Proteomes" id="UP001059380">
    <property type="component" value="Chromosome"/>
</dbReference>
<dbReference type="EMBL" id="CP093313">
    <property type="protein sequence ID" value="UWZ86788.1"/>
    <property type="molecule type" value="Genomic_DNA"/>
</dbReference>
<sequence length="413" mass="44640">MATAVNPAPAAGPELISETHLASKSFWSPKRIALAAALLIAAAAGTAWWLYARQFETTDDAQVDGHFAQLSTRVSGTVVEVNPQVENDHYVTAGTIIMRLDPRDYQADLDHARAIFITKQAEANSAGLQVSITHATALSRLHVAQAEEKVAMESVAEAEAALDAAHTRVRQDAAVAAHAERDRVRYAALVEKREISRSYYDARETESKTSADALAADQAAEAAAARKVAEAERTVAQRRAEIDAAETAPQQISDARAQSASANGALEQARADVRTAELNLSYTTVYAPVSGVIGHKTVEVGNRIQPGQTLLTIVPIDDIWVTANFKETQLRRMHAGEQVTVHVDSFGRDYRGTVEDLAGASGPLFSLFPPENASGNYVKIVQRFPVRIHIDAGQDPEHQLRPGMSVEAKVRVR</sequence>
<evidence type="ECO:0000256" key="1">
    <source>
        <dbReference type="ARBA" id="ARBA00004167"/>
    </source>
</evidence>
<evidence type="ECO:0000256" key="4">
    <source>
        <dbReference type="ARBA" id="ARBA00023136"/>
    </source>
</evidence>
<evidence type="ECO:0000256" key="3">
    <source>
        <dbReference type="ARBA" id="ARBA00022989"/>
    </source>
</evidence>
<dbReference type="InterPro" id="IPR058625">
    <property type="entry name" value="MdtA-like_BSH"/>
</dbReference>
<keyword evidence="3 6" id="KW-1133">Transmembrane helix</keyword>
<keyword evidence="5" id="KW-0175">Coiled coil</keyword>
<evidence type="ECO:0000313" key="8">
    <source>
        <dbReference type="EMBL" id="UWZ86788.1"/>
    </source>
</evidence>
<dbReference type="InterPro" id="IPR050739">
    <property type="entry name" value="MFP"/>
</dbReference>
<dbReference type="PRINTS" id="PR01490">
    <property type="entry name" value="RTXTOXIND"/>
</dbReference>
<dbReference type="RefSeq" id="WP_260796425.1">
    <property type="nucleotide sequence ID" value="NZ_CP093313.1"/>
</dbReference>
<evidence type="ECO:0000256" key="2">
    <source>
        <dbReference type="ARBA" id="ARBA00022692"/>
    </source>
</evidence>